<comment type="subcellular location">
    <subcellularLocation>
        <location evidence="2">Cytoplasm</location>
    </subcellularLocation>
</comment>
<dbReference type="Pfam" id="PF12061">
    <property type="entry name" value="NB-LRR"/>
    <property type="match status" value="1"/>
</dbReference>
<dbReference type="AlphaFoldDB" id="A0AAV1CI91"/>
<feature type="domain" description="NB-ARC" evidence="11">
    <location>
        <begin position="523"/>
        <end position="691"/>
    </location>
</feature>
<evidence type="ECO:0000259" key="12">
    <source>
        <dbReference type="Pfam" id="PF12061"/>
    </source>
</evidence>
<keyword evidence="7" id="KW-0677">Repeat</keyword>
<reference evidence="15" key="1">
    <citation type="submission" date="2023-03" db="EMBL/GenBank/DDBJ databases">
        <authorList>
            <person name="Julca I."/>
        </authorList>
    </citation>
    <scope>NUCLEOTIDE SEQUENCE</scope>
</reference>
<evidence type="ECO:0000256" key="4">
    <source>
        <dbReference type="ARBA" id="ARBA00022490"/>
    </source>
</evidence>
<organism evidence="15 16">
    <name type="scientific">Oldenlandia corymbosa var. corymbosa</name>
    <dbReference type="NCBI Taxonomy" id="529605"/>
    <lineage>
        <taxon>Eukaryota</taxon>
        <taxon>Viridiplantae</taxon>
        <taxon>Streptophyta</taxon>
        <taxon>Embryophyta</taxon>
        <taxon>Tracheophyta</taxon>
        <taxon>Spermatophyta</taxon>
        <taxon>Magnoliopsida</taxon>
        <taxon>eudicotyledons</taxon>
        <taxon>Gunneridae</taxon>
        <taxon>Pentapetalae</taxon>
        <taxon>asterids</taxon>
        <taxon>lamiids</taxon>
        <taxon>Gentianales</taxon>
        <taxon>Rubiaceae</taxon>
        <taxon>Rubioideae</taxon>
        <taxon>Spermacoceae</taxon>
        <taxon>Hedyotis-Oldenlandia complex</taxon>
        <taxon>Oldenlandia</taxon>
    </lineage>
</organism>
<feature type="domain" description="Disease resistance protein winged helix" evidence="13">
    <location>
        <begin position="776"/>
        <end position="846"/>
    </location>
</feature>
<evidence type="ECO:0000256" key="6">
    <source>
        <dbReference type="ARBA" id="ARBA00022667"/>
    </source>
</evidence>
<evidence type="ECO:0000256" key="8">
    <source>
        <dbReference type="ARBA" id="ARBA00022741"/>
    </source>
</evidence>
<dbReference type="EMBL" id="OX459119">
    <property type="protein sequence ID" value="CAI9094232.1"/>
    <property type="molecule type" value="Genomic_DNA"/>
</dbReference>
<dbReference type="PANTHER" id="PTHR23155">
    <property type="entry name" value="DISEASE RESISTANCE PROTEIN RP"/>
    <property type="match status" value="1"/>
</dbReference>
<keyword evidence="5" id="KW-0433">Leucine-rich repeat</keyword>
<evidence type="ECO:0000256" key="10">
    <source>
        <dbReference type="ARBA" id="ARBA00022840"/>
    </source>
</evidence>
<feature type="domain" description="Disease resistance R13L4/SHOC-2-like LRR" evidence="14">
    <location>
        <begin position="924"/>
        <end position="1217"/>
    </location>
</feature>
<proteinExistence type="inferred from homology"/>
<dbReference type="Pfam" id="PF23598">
    <property type="entry name" value="LRR_14"/>
    <property type="match status" value="1"/>
</dbReference>
<dbReference type="InterPro" id="IPR058922">
    <property type="entry name" value="WHD_DRP"/>
</dbReference>
<keyword evidence="16" id="KW-1185">Reference proteome</keyword>
<gene>
    <name evidence="15" type="ORF">OLC1_LOCUS5446</name>
</gene>
<dbReference type="SUPFAM" id="SSF52058">
    <property type="entry name" value="L domain-like"/>
    <property type="match status" value="1"/>
</dbReference>
<dbReference type="InterPro" id="IPR055414">
    <property type="entry name" value="LRR_R13L4/SHOC2-like"/>
</dbReference>
<dbReference type="SUPFAM" id="SSF52540">
    <property type="entry name" value="P-loop containing nucleoside triphosphate hydrolases"/>
    <property type="match status" value="1"/>
</dbReference>
<evidence type="ECO:0000256" key="2">
    <source>
        <dbReference type="ARBA" id="ARBA00004496"/>
    </source>
</evidence>
<comment type="function">
    <text evidence="1">Confers resistance to late blight (Phytophthora infestans) races carrying the avirulence gene Avr1. Resistance proteins guard the plant against pathogens that contain an appropriate avirulence protein via an indirect interaction with this avirulence protein. That triggers a defense system including the hypersensitive response, which restricts the pathogen growth.</text>
</comment>
<dbReference type="InterPro" id="IPR027417">
    <property type="entry name" value="P-loop_NTPase"/>
</dbReference>
<evidence type="ECO:0000256" key="7">
    <source>
        <dbReference type="ARBA" id="ARBA00022737"/>
    </source>
</evidence>
<evidence type="ECO:0000256" key="3">
    <source>
        <dbReference type="ARBA" id="ARBA00008894"/>
    </source>
</evidence>
<dbReference type="GO" id="GO:0005737">
    <property type="term" value="C:cytoplasm"/>
    <property type="evidence" value="ECO:0007669"/>
    <property type="project" value="UniProtKB-SubCell"/>
</dbReference>
<keyword evidence="4" id="KW-0963">Cytoplasm</keyword>
<name>A0AAV1CI91_OLDCO</name>
<evidence type="ECO:0000256" key="1">
    <source>
        <dbReference type="ARBA" id="ARBA00002074"/>
    </source>
</evidence>
<dbReference type="FunFam" id="3.40.50.300:FF:001091">
    <property type="entry name" value="Probable disease resistance protein At1g61300"/>
    <property type="match status" value="1"/>
</dbReference>
<evidence type="ECO:0000259" key="13">
    <source>
        <dbReference type="Pfam" id="PF23559"/>
    </source>
</evidence>
<evidence type="ECO:0000259" key="14">
    <source>
        <dbReference type="Pfam" id="PF23598"/>
    </source>
</evidence>
<dbReference type="Gene3D" id="3.40.50.300">
    <property type="entry name" value="P-loop containing nucleotide triphosphate hydrolases"/>
    <property type="match status" value="1"/>
</dbReference>
<dbReference type="FunFam" id="1.10.10.10:FF:000322">
    <property type="entry name" value="Probable disease resistance protein At1g63360"/>
    <property type="match status" value="1"/>
</dbReference>
<dbReference type="Gene3D" id="1.10.8.430">
    <property type="entry name" value="Helical domain of apoptotic protease-activating factors"/>
    <property type="match status" value="1"/>
</dbReference>
<dbReference type="Proteomes" id="UP001161247">
    <property type="component" value="Chromosome 2"/>
</dbReference>
<evidence type="ECO:0000256" key="5">
    <source>
        <dbReference type="ARBA" id="ARBA00022614"/>
    </source>
</evidence>
<comment type="similarity">
    <text evidence="3">Belongs to the disease resistance NB-LRR family.</text>
</comment>
<dbReference type="Pfam" id="PF23559">
    <property type="entry name" value="WHD_DRP"/>
    <property type="match status" value="1"/>
</dbReference>
<dbReference type="GO" id="GO:0051607">
    <property type="term" value="P:defense response to virus"/>
    <property type="evidence" value="ECO:0007669"/>
    <property type="project" value="UniProtKB-ARBA"/>
</dbReference>
<dbReference type="GO" id="GO:0009626">
    <property type="term" value="P:plant-type hypersensitive response"/>
    <property type="evidence" value="ECO:0007669"/>
    <property type="project" value="UniProtKB-KW"/>
</dbReference>
<evidence type="ECO:0000313" key="15">
    <source>
        <dbReference type="EMBL" id="CAI9094232.1"/>
    </source>
</evidence>
<dbReference type="InterPro" id="IPR002182">
    <property type="entry name" value="NB-ARC"/>
</dbReference>
<keyword evidence="8" id="KW-0547">Nucleotide-binding</keyword>
<dbReference type="InterPro" id="IPR032675">
    <property type="entry name" value="LRR_dom_sf"/>
</dbReference>
<dbReference type="InterPro" id="IPR042197">
    <property type="entry name" value="Apaf_helical"/>
</dbReference>
<dbReference type="GO" id="GO:0005524">
    <property type="term" value="F:ATP binding"/>
    <property type="evidence" value="ECO:0007669"/>
    <property type="project" value="UniProtKB-KW"/>
</dbReference>
<dbReference type="PRINTS" id="PR00364">
    <property type="entry name" value="DISEASERSIST"/>
</dbReference>
<keyword evidence="9" id="KW-0611">Plant defense</keyword>
<dbReference type="Gene3D" id="3.80.10.10">
    <property type="entry name" value="Ribonuclease Inhibitor"/>
    <property type="match status" value="1"/>
</dbReference>
<keyword evidence="10" id="KW-0067">ATP-binding</keyword>
<feature type="domain" description="Late blight resistance protein R1A-like N-terminal" evidence="12">
    <location>
        <begin position="127"/>
        <end position="350"/>
    </location>
</feature>
<dbReference type="InterPro" id="IPR021929">
    <property type="entry name" value="R1A-like_N"/>
</dbReference>
<sequence length="1232" mass="141255">MATTDVVRSSLQHIDSILYHIDHLDSPNERIEKMIYRLRILKVFVLSARKLGYKPSLRSFLVKLENIVGRLADQIHTFRFDSNASVVDFVHKFGAELLILFGGMDKWFAILADSKRRPTDSLATDEVLELISCFLEYLPPLDGPCLFSYHIRLPQTVQVLEDQMAFLRSHVLFAKQINNVEPPEDLLARVGDIAVDAAYLLHLRALFAVHYIKYDEILSKSSVLVQKLKPSDPQVCKIYIDLLMSTSKSSSTRFDPADQETDNKSLVPMTDILRHLISQLWEVLALHTSSVIGSMKDQLLELYGGIRSLRKLFLQQLQQQKRIDMTIKEQLVAVVGNAGVFIFSLYQKTQPDLGLLQVVLEEIHIIMRELGENDLQLPELNIPSTTHLSFVEFLMERLMEVMTSNLVPTTVSSSTQTILDELASLRSLLGERIEVGDHVWEVAYRIEGLINDLEVGHLPDSFITSFESITKDIRNIKTEIEVKRANLGEIKVVKEEVALTHSFVQQPQAPPLIKEVVGLIDEANSITNRLKRGTEKLQIVAIVGMPGIGKTTLGEKVYNDRPVELHFSVCALTTVSQTFDKMRVLRDLLKQVDPEKYSKLSSNDTVNDVADKLRRSLKGKRYLIFLDDVWEAKVWESLKESFPDDSRGSRIMMTSRHHDAFPPQMLDDKPHEVQPLSNSQSVDLLRHELFSDEGWTNEVGDLWMQIAKLCHGLPLSIVIVAGVLKSTQPEKWEEILDSLMSSGATTLYERCRNTLELSYRHLPEHLKPCFLYLARFQEDQQVSVRRLLQLWMAEGFVRKAEMKKRRSNVAEEYLKDLLGRSLVLAAGKKSLGQVKTCRIHDLVHEFCLQKAKDEQFLHFLEGGLDELLSFNAPWNLRRLCIQSDVKDFNKSKVFCPRVCSLHLKHIKPEQWRLDISDMIHAWKLLRVLDLEHIDLDGLPSEIGLLVRLAYLAIRGFWKEMPPTIGTLSNLETFIMNHKGDPISMPDSFWNLQKLKHFYTTLSFFMGGILPVENLDSSSALNELDRICGVIFPHDGSVERVMRKFPNIRKLKCTFYNDSYRENLQVTFPDFLNQLESLHMFGQNHRLPSKTRFDLCLPENLKKLTLTAFNLSARSLSCIGKLPNLEVLKFDTVHFPEDSWRMEEEEFPKLRILKLHDGIQWWSSGCDDQLGCLEKLELHRCHNLKEMPSCLECAPMLQMIEVVNCAENVAQMVKDIEKVQVFNGNSDLKIMIL</sequence>
<dbReference type="PANTHER" id="PTHR23155:SF1152">
    <property type="entry name" value="AAA+ ATPASE DOMAIN-CONTAINING PROTEIN"/>
    <property type="match status" value="1"/>
</dbReference>
<evidence type="ECO:0000313" key="16">
    <source>
        <dbReference type="Proteomes" id="UP001161247"/>
    </source>
</evidence>
<accession>A0AAV1CI91</accession>
<protein>
    <submittedName>
        <fullName evidence="15">OLC1v1029932C1</fullName>
    </submittedName>
</protein>
<evidence type="ECO:0000256" key="9">
    <source>
        <dbReference type="ARBA" id="ARBA00022821"/>
    </source>
</evidence>
<dbReference type="InterPro" id="IPR036388">
    <property type="entry name" value="WH-like_DNA-bd_sf"/>
</dbReference>
<dbReference type="Gene3D" id="1.10.10.10">
    <property type="entry name" value="Winged helix-like DNA-binding domain superfamily/Winged helix DNA-binding domain"/>
    <property type="match status" value="1"/>
</dbReference>
<evidence type="ECO:0000259" key="11">
    <source>
        <dbReference type="Pfam" id="PF00931"/>
    </source>
</evidence>
<dbReference type="GO" id="GO:0043531">
    <property type="term" value="F:ADP binding"/>
    <property type="evidence" value="ECO:0007669"/>
    <property type="project" value="InterPro"/>
</dbReference>
<dbReference type="Pfam" id="PF00931">
    <property type="entry name" value="NB-ARC"/>
    <property type="match status" value="1"/>
</dbReference>
<dbReference type="InterPro" id="IPR044974">
    <property type="entry name" value="Disease_R_plants"/>
</dbReference>
<keyword evidence="6" id="KW-0381">Hypersensitive response</keyword>